<name>A0A9C9NGZ1_9HYPH</name>
<dbReference type="InterPro" id="IPR029017">
    <property type="entry name" value="Enolase-like_N"/>
</dbReference>
<dbReference type="SUPFAM" id="SSF54826">
    <property type="entry name" value="Enolase N-terminal domain-like"/>
    <property type="match status" value="1"/>
</dbReference>
<dbReference type="Pfam" id="PF13378">
    <property type="entry name" value="MR_MLE_C"/>
    <property type="match status" value="1"/>
</dbReference>
<organism evidence="3 4">
    <name type="scientific">Aurantimonas coralicida</name>
    <dbReference type="NCBI Taxonomy" id="182270"/>
    <lineage>
        <taxon>Bacteria</taxon>
        <taxon>Pseudomonadati</taxon>
        <taxon>Pseudomonadota</taxon>
        <taxon>Alphaproteobacteria</taxon>
        <taxon>Hyphomicrobiales</taxon>
        <taxon>Aurantimonadaceae</taxon>
        <taxon>Aurantimonas</taxon>
    </lineage>
</organism>
<sequence>MRGRWAMAKIQRATLRRLGLPLIRPYRLSYRTFESFEPFLVEVEDDDGRSGFADGHISPGSSAETRDGGWAFLCESLQAAIGVETVAVKASVLDRFATSKVAATAFATAIEVLEANPLLDLPDATILPLLTPLNALEPAAIAEEIEAWLAQGFGTFKVKVGKDVDADLKRVAVIQEATRGRATLRLDANRAYSREDGERFASRLDPEGIELFEQPCDADDWDANAAVAAVSRVPLMLDEPICTLADIDRAATITGVGYCKLKLKRFGGLDRLKQGLDAVRQNGMEPVLGDGLGSEIQGWLEACVARTTIRNAGEFNGFLKPRDRLFVEPMPFQDGAIRLPAGYRPRLDRDAVERFTLERRDFQ</sequence>
<dbReference type="SFLD" id="SFLDS00001">
    <property type="entry name" value="Enolase"/>
    <property type="match status" value="1"/>
</dbReference>
<comment type="caution">
    <text evidence="3">The sequence shown here is derived from an EMBL/GenBank/DDBJ whole genome shotgun (WGS) entry which is preliminary data.</text>
</comment>
<feature type="domain" description="Mandelate racemase/muconate lactonizing enzyme C-terminal" evidence="2">
    <location>
        <begin position="138"/>
        <end position="234"/>
    </location>
</feature>
<dbReference type="PANTHER" id="PTHR48073">
    <property type="entry name" value="O-SUCCINYLBENZOATE SYNTHASE-RELATED"/>
    <property type="match status" value="1"/>
</dbReference>
<dbReference type="GO" id="GO:0003824">
    <property type="term" value="F:catalytic activity"/>
    <property type="evidence" value="ECO:0007669"/>
    <property type="project" value="UniProtKB-ARBA"/>
</dbReference>
<dbReference type="InterPro" id="IPR013342">
    <property type="entry name" value="Mandelate_racemase_C"/>
</dbReference>
<reference evidence="3" key="1">
    <citation type="journal article" date="2020" name="mSystems">
        <title>Genome- and Community-Level Interaction Insights into Carbon Utilization and Element Cycling Functions of Hydrothermarchaeota in Hydrothermal Sediment.</title>
        <authorList>
            <person name="Zhou Z."/>
            <person name="Liu Y."/>
            <person name="Xu W."/>
            <person name="Pan J."/>
            <person name="Luo Z.H."/>
            <person name="Li M."/>
        </authorList>
    </citation>
    <scope>NUCLEOTIDE SEQUENCE</scope>
    <source>
        <strain evidence="3">HyVt-347</strain>
    </source>
</reference>
<evidence type="ECO:0000259" key="2">
    <source>
        <dbReference type="SMART" id="SM00922"/>
    </source>
</evidence>
<keyword evidence="1" id="KW-0479">Metal-binding</keyword>
<gene>
    <name evidence="3" type="ORF">ENH89_12525</name>
</gene>
<dbReference type="SFLD" id="SFLDG00180">
    <property type="entry name" value="muconate_cycloisomerase"/>
    <property type="match status" value="1"/>
</dbReference>
<dbReference type="GO" id="GO:0046872">
    <property type="term" value="F:metal ion binding"/>
    <property type="evidence" value="ECO:0007669"/>
    <property type="project" value="UniProtKB-KW"/>
</dbReference>
<dbReference type="InterPro" id="IPR036849">
    <property type="entry name" value="Enolase-like_C_sf"/>
</dbReference>
<protein>
    <submittedName>
        <fullName evidence="3">Mandelate racemase</fullName>
    </submittedName>
</protein>
<dbReference type="Proteomes" id="UP000885680">
    <property type="component" value="Unassembled WGS sequence"/>
</dbReference>
<accession>A0A9C9NGZ1</accession>
<dbReference type="Gene3D" id="3.20.20.120">
    <property type="entry name" value="Enolase-like C-terminal domain"/>
    <property type="match status" value="1"/>
</dbReference>
<evidence type="ECO:0000256" key="1">
    <source>
        <dbReference type="ARBA" id="ARBA00022723"/>
    </source>
</evidence>
<dbReference type="EMBL" id="DRGN01000178">
    <property type="protein sequence ID" value="HEU01150.1"/>
    <property type="molecule type" value="Genomic_DNA"/>
</dbReference>
<proteinExistence type="predicted"/>
<evidence type="ECO:0000313" key="3">
    <source>
        <dbReference type="EMBL" id="HEU01150.1"/>
    </source>
</evidence>
<dbReference type="PANTHER" id="PTHR48073:SF2">
    <property type="entry name" value="O-SUCCINYLBENZOATE SYNTHASE"/>
    <property type="match status" value="1"/>
</dbReference>
<dbReference type="SMART" id="SM00922">
    <property type="entry name" value="MR_MLE"/>
    <property type="match status" value="1"/>
</dbReference>
<dbReference type="SUPFAM" id="SSF51604">
    <property type="entry name" value="Enolase C-terminal domain-like"/>
    <property type="match status" value="1"/>
</dbReference>
<dbReference type="Gene3D" id="3.30.390.10">
    <property type="entry name" value="Enolase-like, N-terminal domain"/>
    <property type="match status" value="1"/>
</dbReference>
<dbReference type="InterPro" id="IPR029065">
    <property type="entry name" value="Enolase_C-like"/>
</dbReference>
<evidence type="ECO:0000313" key="4">
    <source>
        <dbReference type="Proteomes" id="UP000885680"/>
    </source>
</evidence>
<dbReference type="AlphaFoldDB" id="A0A9C9NGZ1"/>